<accession>A0AC34G794</accession>
<sequence>ISVNSLDRSGSTALFWASYGGHLEVLKALLATPHISTISQNKMGDTVLHAAARKGQASCLQTLIESGTVDSVIHSRNNDGKNAYEVSSTPEVEALLQVTMRKVAEPAAIEEYISSDED</sequence>
<evidence type="ECO:0000313" key="2">
    <source>
        <dbReference type="WBParaSite" id="ES5_v2.g25562.t1"/>
    </source>
</evidence>
<evidence type="ECO:0000313" key="1">
    <source>
        <dbReference type="Proteomes" id="UP000887579"/>
    </source>
</evidence>
<name>A0AC34G794_9BILA</name>
<protein>
    <submittedName>
        <fullName evidence="2">Uncharacterized protein</fullName>
    </submittedName>
</protein>
<dbReference type="Proteomes" id="UP000887579">
    <property type="component" value="Unplaced"/>
</dbReference>
<dbReference type="WBParaSite" id="ES5_v2.g25562.t1">
    <property type="protein sequence ID" value="ES5_v2.g25562.t1"/>
    <property type="gene ID" value="ES5_v2.g25562"/>
</dbReference>
<proteinExistence type="predicted"/>
<organism evidence="1 2">
    <name type="scientific">Panagrolaimus sp. ES5</name>
    <dbReference type="NCBI Taxonomy" id="591445"/>
    <lineage>
        <taxon>Eukaryota</taxon>
        <taxon>Metazoa</taxon>
        <taxon>Ecdysozoa</taxon>
        <taxon>Nematoda</taxon>
        <taxon>Chromadorea</taxon>
        <taxon>Rhabditida</taxon>
        <taxon>Tylenchina</taxon>
        <taxon>Panagrolaimomorpha</taxon>
        <taxon>Panagrolaimoidea</taxon>
        <taxon>Panagrolaimidae</taxon>
        <taxon>Panagrolaimus</taxon>
    </lineage>
</organism>
<reference evidence="2" key="1">
    <citation type="submission" date="2022-11" db="UniProtKB">
        <authorList>
            <consortium name="WormBaseParasite"/>
        </authorList>
    </citation>
    <scope>IDENTIFICATION</scope>
</reference>